<dbReference type="PANTHER" id="PTHR43390:SF1">
    <property type="entry name" value="CHLOROPLAST PROCESSING PEPTIDASE"/>
    <property type="match status" value="1"/>
</dbReference>
<dbReference type="EMBL" id="LIZY01000093">
    <property type="protein sequence ID" value="KPJ63055.1"/>
    <property type="molecule type" value="Genomic_DNA"/>
</dbReference>
<comment type="similarity">
    <text evidence="2 6">Belongs to the peptidase S26 family.</text>
</comment>
<organism evidence="8 9">
    <name type="scientific">candidate division KD3-62 bacterium DG_56</name>
    <dbReference type="NCBI Taxonomy" id="1704032"/>
    <lineage>
        <taxon>Bacteria</taxon>
        <taxon>candidate division KD3-62</taxon>
    </lineage>
</organism>
<dbReference type="GO" id="GO:0006465">
    <property type="term" value="P:signal peptide processing"/>
    <property type="evidence" value="ECO:0007669"/>
    <property type="project" value="InterPro"/>
</dbReference>
<dbReference type="PRINTS" id="PR00727">
    <property type="entry name" value="LEADERPTASE"/>
</dbReference>
<dbReference type="GO" id="GO:0016020">
    <property type="term" value="C:membrane"/>
    <property type="evidence" value="ECO:0007669"/>
    <property type="project" value="UniProtKB-SubCell"/>
</dbReference>
<feature type="domain" description="Peptidase S26" evidence="7">
    <location>
        <begin position="17"/>
        <end position="188"/>
    </location>
</feature>
<evidence type="ECO:0000256" key="5">
    <source>
        <dbReference type="PIRSR" id="PIRSR600223-1"/>
    </source>
</evidence>
<dbReference type="EC" id="3.4.21.89" evidence="3 6"/>
<protein>
    <recommendedName>
        <fullName evidence="3 6">Signal peptidase I</fullName>
        <ecNumber evidence="3 6">3.4.21.89</ecNumber>
    </recommendedName>
</protein>
<dbReference type="InterPro" id="IPR000223">
    <property type="entry name" value="Pept_S26A_signal_pept_1"/>
</dbReference>
<dbReference type="Pfam" id="PF10502">
    <property type="entry name" value="Peptidase_S26"/>
    <property type="match status" value="1"/>
</dbReference>
<dbReference type="InterPro" id="IPR019757">
    <property type="entry name" value="Pept_S26A_signal_pept_1_Lys-AS"/>
</dbReference>
<evidence type="ECO:0000256" key="4">
    <source>
        <dbReference type="ARBA" id="ARBA00022801"/>
    </source>
</evidence>
<feature type="active site" evidence="5">
    <location>
        <position position="46"/>
    </location>
</feature>
<gene>
    <name evidence="8" type="ORF">AMK68_04195</name>
</gene>
<comment type="catalytic activity">
    <reaction evidence="1 6">
        <text>Cleavage of hydrophobic, N-terminal signal or leader sequences from secreted and periplasmic proteins.</text>
        <dbReference type="EC" id="3.4.21.89"/>
    </reaction>
</comment>
<reference evidence="8 9" key="1">
    <citation type="journal article" date="2015" name="Microbiome">
        <title>Genomic resolution of linkages in carbon, nitrogen, and sulfur cycling among widespread estuary sediment bacteria.</title>
        <authorList>
            <person name="Baker B.J."/>
            <person name="Lazar C.S."/>
            <person name="Teske A.P."/>
            <person name="Dick G.J."/>
        </authorList>
    </citation>
    <scope>NUCLEOTIDE SEQUENCE [LARGE SCALE GENOMIC DNA]</scope>
    <source>
        <strain evidence="8">DG_56</strain>
    </source>
</reference>
<dbReference type="Proteomes" id="UP000052020">
    <property type="component" value="Unassembled WGS sequence"/>
</dbReference>
<dbReference type="SUPFAM" id="SSF51306">
    <property type="entry name" value="LexA/Signal peptidase"/>
    <property type="match status" value="1"/>
</dbReference>
<dbReference type="InterPro" id="IPR019533">
    <property type="entry name" value="Peptidase_S26"/>
</dbReference>
<evidence type="ECO:0000256" key="2">
    <source>
        <dbReference type="ARBA" id="ARBA00009370"/>
    </source>
</evidence>
<accession>A0A0S7XLE1</accession>
<name>A0A0S7XLE1_9BACT</name>
<comment type="caution">
    <text evidence="8">The sequence shown here is derived from an EMBL/GenBank/DDBJ whole genome shotgun (WGS) entry which is preliminary data.</text>
</comment>
<evidence type="ECO:0000313" key="9">
    <source>
        <dbReference type="Proteomes" id="UP000052020"/>
    </source>
</evidence>
<keyword evidence="4 6" id="KW-0378">Hydrolase</keyword>
<dbReference type="GO" id="GO:0009003">
    <property type="term" value="F:signal peptidase activity"/>
    <property type="evidence" value="ECO:0007669"/>
    <property type="project" value="UniProtKB-EC"/>
</dbReference>
<comment type="subcellular location">
    <subcellularLocation>
        <location evidence="6">Membrane</location>
        <topology evidence="6">Single-pass type II membrane protein</topology>
    </subcellularLocation>
</comment>
<sequence length="197" mass="22217">MARWPSGSRARRQVAELLDSALLALGLMFVVIRPFVAQSFFIPSGSMEPSLQVGDWVLTNRFIYRINPPQRGDVVVFRAPERALEMSGAFGHNGRATDYIKRVVGLPGDWVQIRAGDGVYVNGAPIPEPYILSEDQVPRYSFPRRGEYEVPEDQLLVLGDNRNHSNDSHAWGPLPMDHLVGKAMVIFWPPTHLRWLN</sequence>
<evidence type="ECO:0000256" key="3">
    <source>
        <dbReference type="ARBA" id="ARBA00013208"/>
    </source>
</evidence>
<dbReference type="PROSITE" id="PS00761">
    <property type="entry name" value="SPASE_I_3"/>
    <property type="match status" value="1"/>
</dbReference>
<dbReference type="InterPro" id="IPR036286">
    <property type="entry name" value="LexA/Signal_pep-like_sf"/>
</dbReference>
<dbReference type="Gene3D" id="2.10.109.10">
    <property type="entry name" value="Umud Fragment, subunit A"/>
    <property type="match status" value="1"/>
</dbReference>
<dbReference type="InterPro" id="IPR019758">
    <property type="entry name" value="Pept_S26A_signal_pept_1_CS"/>
</dbReference>
<dbReference type="GO" id="GO:0004252">
    <property type="term" value="F:serine-type endopeptidase activity"/>
    <property type="evidence" value="ECO:0007669"/>
    <property type="project" value="InterPro"/>
</dbReference>
<dbReference type="PROSITE" id="PS00760">
    <property type="entry name" value="SPASE_I_2"/>
    <property type="match status" value="1"/>
</dbReference>
<dbReference type="AlphaFoldDB" id="A0A0S7XLE1"/>
<evidence type="ECO:0000259" key="7">
    <source>
        <dbReference type="Pfam" id="PF10502"/>
    </source>
</evidence>
<dbReference type="PANTHER" id="PTHR43390">
    <property type="entry name" value="SIGNAL PEPTIDASE I"/>
    <property type="match status" value="1"/>
</dbReference>
<dbReference type="PATRIC" id="fig|1704032.3.peg.690"/>
<evidence type="ECO:0000256" key="1">
    <source>
        <dbReference type="ARBA" id="ARBA00000677"/>
    </source>
</evidence>
<evidence type="ECO:0000256" key="6">
    <source>
        <dbReference type="RuleBase" id="RU362042"/>
    </source>
</evidence>
<dbReference type="CDD" id="cd06530">
    <property type="entry name" value="S26_SPase_I"/>
    <property type="match status" value="1"/>
</dbReference>
<evidence type="ECO:0000313" key="8">
    <source>
        <dbReference type="EMBL" id="KPJ63055.1"/>
    </source>
</evidence>
<proteinExistence type="inferred from homology"/>
<keyword evidence="6" id="KW-0645">Protease</keyword>
<feature type="active site" evidence="5">
    <location>
        <position position="101"/>
    </location>
</feature>
<dbReference type="NCBIfam" id="TIGR02227">
    <property type="entry name" value="sigpep_I_bact"/>
    <property type="match status" value="1"/>
</dbReference>